<evidence type="ECO:0000313" key="2">
    <source>
        <dbReference type="EMBL" id="EGO21321.1"/>
    </source>
</evidence>
<keyword evidence="1" id="KW-0472">Membrane</keyword>
<keyword evidence="1" id="KW-1133">Transmembrane helix</keyword>
<accession>F8P7A5</accession>
<dbReference type="HOGENOM" id="CLU_1518748_0_0_1"/>
<dbReference type="Proteomes" id="UP000008064">
    <property type="component" value="Unassembled WGS sequence"/>
</dbReference>
<organism>
    <name type="scientific">Serpula lacrymans var. lacrymans (strain S7.9)</name>
    <name type="common">Dry rot fungus</name>
    <dbReference type="NCBI Taxonomy" id="578457"/>
    <lineage>
        <taxon>Eukaryota</taxon>
        <taxon>Fungi</taxon>
        <taxon>Dikarya</taxon>
        <taxon>Basidiomycota</taxon>
        <taxon>Agaricomycotina</taxon>
        <taxon>Agaricomycetes</taxon>
        <taxon>Agaricomycetidae</taxon>
        <taxon>Boletales</taxon>
        <taxon>Coniophorineae</taxon>
        <taxon>Serpulaceae</taxon>
        <taxon>Serpula</taxon>
    </lineage>
</organism>
<reference evidence="2" key="1">
    <citation type="submission" date="2011-04" db="EMBL/GenBank/DDBJ databases">
        <title>Evolution of plant cell wall degrading machinery underlies the functional diversity of forest fungi.</title>
        <authorList>
            <consortium name="US DOE Joint Genome Institute (JGI-PGF)"/>
            <person name="Eastwood D.C."/>
            <person name="Floudas D."/>
            <person name="Binder M."/>
            <person name="Majcherczyk A."/>
            <person name="Schneider P."/>
            <person name="Aerts A."/>
            <person name="Asiegbu F.O."/>
            <person name="Baker S.E."/>
            <person name="Barry K."/>
            <person name="Bendiksby M."/>
            <person name="Blumentritt M."/>
            <person name="Coutinho P.M."/>
            <person name="Cullen D."/>
            <person name="Cullen D."/>
            <person name="Gathman A."/>
            <person name="Goodell B."/>
            <person name="Henrissat B."/>
            <person name="Ihrmark K."/>
            <person name="Kauserud H."/>
            <person name="Kohler A."/>
            <person name="LaButti K."/>
            <person name="Lapidus A."/>
            <person name="Lavin J.L."/>
            <person name="Lee Y.-H."/>
            <person name="Lindquist E."/>
            <person name="Lilly W."/>
            <person name="Lucas S."/>
            <person name="Morin E."/>
            <person name="Murat C."/>
            <person name="Oguiza J.A."/>
            <person name="Park J."/>
            <person name="Pisabarro A.G."/>
            <person name="Riley R."/>
            <person name="Rosling A."/>
            <person name="Salamov A."/>
            <person name="Schmidt O."/>
            <person name="Schmutz J."/>
            <person name="Skrede I."/>
            <person name="Stenlid J."/>
            <person name="Wiebenga A."/>
            <person name="Xie X."/>
            <person name="Kues U."/>
            <person name="Hibbett D.S."/>
            <person name="Hoffmeister D."/>
            <person name="Hogberg N."/>
            <person name="Martin F."/>
            <person name="Grigoriev I.V."/>
            <person name="Watkinson S.C."/>
        </authorList>
    </citation>
    <scope>NUCLEOTIDE SEQUENCE</scope>
    <source>
        <strain evidence="2">S7.9</strain>
    </source>
</reference>
<sequence length="177" mass="20067">MRSLRFYSESHRERYPTLLLRLLYRDAVIFFTFSILNSALVIFAWTVFSDGPINNIPVTFTVPLLNIAGQRLVLNLRSTMAHSQRHAMDTTRLDQEVSRQIRAFVGVESDPMLSGHECNCALGCECVCDDQDVALPTSSSCCEHQLAERVERQRLGDVELTEVADSEDVDSYYARNS</sequence>
<dbReference type="EMBL" id="GL945439">
    <property type="protein sequence ID" value="EGO21321.1"/>
    <property type="molecule type" value="Genomic_DNA"/>
</dbReference>
<proteinExistence type="predicted"/>
<protein>
    <submittedName>
        <fullName evidence="2">Uncharacterized protein</fullName>
    </submittedName>
</protein>
<dbReference type="GeneID" id="18820795"/>
<evidence type="ECO:0000256" key="1">
    <source>
        <dbReference type="SAM" id="Phobius"/>
    </source>
</evidence>
<dbReference type="KEGG" id="sla:SERLADRAFT_476357"/>
<keyword evidence="1" id="KW-0812">Transmembrane</keyword>
<gene>
    <name evidence="2" type="ORF">SERLADRAFT_476357</name>
</gene>
<dbReference type="AlphaFoldDB" id="F8P7A5"/>
<name>F8P7A5_SERL9</name>
<feature type="transmembrane region" description="Helical" evidence="1">
    <location>
        <begin position="27"/>
        <end position="48"/>
    </location>
</feature>
<dbReference type="OrthoDB" id="2680521at2759"/>
<dbReference type="RefSeq" id="XP_007322278.1">
    <property type="nucleotide sequence ID" value="XM_007322216.1"/>
</dbReference>